<dbReference type="GO" id="GO:0042278">
    <property type="term" value="P:purine nucleoside metabolic process"/>
    <property type="evidence" value="ECO:0007669"/>
    <property type="project" value="TreeGrafter"/>
</dbReference>
<feature type="region of interest" description="Disordered" evidence="1">
    <location>
        <begin position="449"/>
        <end position="472"/>
    </location>
</feature>
<feature type="compositionally biased region" description="Low complexity" evidence="1">
    <location>
        <begin position="64"/>
        <end position="74"/>
    </location>
</feature>
<dbReference type="InterPro" id="IPR002589">
    <property type="entry name" value="Macro_dom"/>
</dbReference>
<dbReference type="GO" id="GO:0006974">
    <property type="term" value="P:DNA damage response"/>
    <property type="evidence" value="ECO:0007669"/>
    <property type="project" value="TreeGrafter"/>
</dbReference>
<evidence type="ECO:0000256" key="1">
    <source>
        <dbReference type="SAM" id="MobiDB-lite"/>
    </source>
</evidence>
<dbReference type="GO" id="GO:0140293">
    <property type="term" value="F:ADP-ribosylglutamate hydrolase activity"/>
    <property type="evidence" value="ECO:0007669"/>
    <property type="project" value="TreeGrafter"/>
</dbReference>
<evidence type="ECO:0000259" key="2">
    <source>
        <dbReference type="PROSITE" id="PS51154"/>
    </source>
</evidence>
<dbReference type="CDD" id="cd02908">
    <property type="entry name" value="Macro_OAADPr_deacetylase"/>
    <property type="match status" value="1"/>
</dbReference>
<comment type="caution">
    <text evidence="3">The sequence shown here is derived from an EMBL/GenBank/DDBJ whole genome shotgun (WGS) entry which is preliminary data.</text>
</comment>
<dbReference type="SMART" id="SM00506">
    <property type="entry name" value="A1pp"/>
    <property type="match status" value="1"/>
</dbReference>
<dbReference type="GO" id="GO:0140291">
    <property type="term" value="P:peptidyl-glutamate ADP-deribosylation"/>
    <property type="evidence" value="ECO:0007669"/>
    <property type="project" value="TreeGrafter"/>
</dbReference>
<proteinExistence type="predicted"/>
<feature type="compositionally biased region" description="Low complexity" evidence="1">
    <location>
        <begin position="141"/>
        <end position="156"/>
    </location>
</feature>
<keyword evidence="4" id="KW-1185">Reference proteome</keyword>
<gene>
    <name evidence="3" type="ORF">GSLYS_00000376001</name>
</gene>
<feature type="region of interest" description="Disordered" evidence="1">
    <location>
        <begin position="51"/>
        <end position="185"/>
    </location>
</feature>
<dbReference type="InterPro" id="IPR043472">
    <property type="entry name" value="Macro_dom-like"/>
</dbReference>
<evidence type="ECO:0000313" key="4">
    <source>
        <dbReference type="Proteomes" id="UP001497497"/>
    </source>
</evidence>
<feature type="domain" description="Macro" evidence="2">
    <location>
        <begin position="265"/>
        <end position="442"/>
    </location>
</feature>
<evidence type="ECO:0000313" key="3">
    <source>
        <dbReference type="EMBL" id="CAL1526199.1"/>
    </source>
</evidence>
<sequence>MFKTLNSLFTAVHFVKSSSKTVNIPFLQSAGHFIKSDISFHFQCRNMADADQSKNKDKVKDNITSTSTTSPTKSTKSKASKIKNQSVTTDNTETSKPVQNLTNRNSSKVDHLGVDAADASASCTSSQENDDNDNACIENQHSGVSSRRSSSASSSSSDHDRAAAGDSLPSKEEAQKDDYLDDNMDMDDKTVKQHESNSKNILTRSRLKNKMDFEEEKEKILSMPREERRRHYRCKSSFTTLEDIEFWPEYYAEHIKKNVPVPECNEVYEVNAEFNKKMALFKGDITTLEIDAIVNAANETLLGGGGVDGAIHRAAGPTLLAECETLKGCDTGDAKITGGYRLPANYVIHTVGPQGEKPKLLESCYKKCLSLLKKKELKSIAFPCISTGIYGYPNKNACEVALKTIRKWLENDSYAKEVECIILCLFLPKDVQIYHQHMPIFFPVQETSSAKGSGPSSNIDSEIALKTKKKKS</sequence>
<dbReference type="PANTHER" id="PTHR11106:SF27">
    <property type="entry name" value="MACRO DOMAIN-CONTAINING PROTEIN"/>
    <property type="match status" value="1"/>
</dbReference>
<name>A0AAV2H1T2_LYMST</name>
<dbReference type="PROSITE" id="PS51154">
    <property type="entry name" value="MACRO"/>
    <property type="match status" value="1"/>
</dbReference>
<dbReference type="PANTHER" id="PTHR11106">
    <property type="entry name" value="GANGLIOSIDE INDUCED DIFFERENTIATION ASSOCIATED PROTEIN 2-RELATED"/>
    <property type="match status" value="1"/>
</dbReference>
<dbReference type="SUPFAM" id="SSF52949">
    <property type="entry name" value="Macro domain-like"/>
    <property type="match status" value="1"/>
</dbReference>
<feature type="compositionally biased region" description="Low complexity" evidence="1">
    <location>
        <begin position="115"/>
        <end position="126"/>
    </location>
</feature>
<feature type="compositionally biased region" description="Basic and acidic residues" evidence="1">
    <location>
        <begin position="51"/>
        <end position="61"/>
    </location>
</feature>
<dbReference type="Proteomes" id="UP001497497">
    <property type="component" value="Unassembled WGS sequence"/>
</dbReference>
<feature type="compositionally biased region" description="Basic and acidic residues" evidence="1">
    <location>
        <begin position="157"/>
        <end position="178"/>
    </location>
</feature>
<dbReference type="Pfam" id="PF01661">
    <property type="entry name" value="Macro"/>
    <property type="match status" value="1"/>
</dbReference>
<accession>A0AAV2H1T2</accession>
<organism evidence="3 4">
    <name type="scientific">Lymnaea stagnalis</name>
    <name type="common">Great pond snail</name>
    <name type="synonym">Helix stagnalis</name>
    <dbReference type="NCBI Taxonomy" id="6523"/>
    <lineage>
        <taxon>Eukaryota</taxon>
        <taxon>Metazoa</taxon>
        <taxon>Spiralia</taxon>
        <taxon>Lophotrochozoa</taxon>
        <taxon>Mollusca</taxon>
        <taxon>Gastropoda</taxon>
        <taxon>Heterobranchia</taxon>
        <taxon>Euthyneura</taxon>
        <taxon>Panpulmonata</taxon>
        <taxon>Hygrophila</taxon>
        <taxon>Lymnaeoidea</taxon>
        <taxon>Lymnaeidae</taxon>
        <taxon>Lymnaea</taxon>
    </lineage>
</organism>
<dbReference type="EMBL" id="CAXITT010000003">
    <property type="protein sequence ID" value="CAL1526199.1"/>
    <property type="molecule type" value="Genomic_DNA"/>
</dbReference>
<protein>
    <recommendedName>
        <fullName evidence="2">Macro domain-containing protein</fullName>
    </recommendedName>
</protein>
<dbReference type="GO" id="GO:0005654">
    <property type="term" value="C:nucleoplasm"/>
    <property type="evidence" value="ECO:0007669"/>
    <property type="project" value="TreeGrafter"/>
</dbReference>
<feature type="compositionally biased region" description="Polar residues" evidence="1">
    <location>
        <begin position="449"/>
        <end position="460"/>
    </location>
</feature>
<reference evidence="3 4" key="1">
    <citation type="submission" date="2024-04" db="EMBL/GenBank/DDBJ databases">
        <authorList>
            <consortium name="Genoscope - CEA"/>
            <person name="William W."/>
        </authorList>
    </citation>
    <scope>NUCLEOTIDE SEQUENCE [LARGE SCALE GENOMIC DNA]</scope>
</reference>
<dbReference type="Gene3D" id="3.40.220.10">
    <property type="entry name" value="Leucine Aminopeptidase, subunit E, domain 1"/>
    <property type="match status" value="1"/>
</dbReference>
<dbReference type="AlphaFoldDB" id="A0AAV2H1T2"/>
<feature type="compositionally biased region" description="Polar residues" evidence="1">
    <location>
        <begin position="84"/>
        <end position="106"/>
    </location>
</feature>